<dbReference type="STRING" id="1088818.A0A2H9ZSY0"/>
<dbReference type="InterPro" id="IPR010255">
    <property type="entry name" value="Haem_peroxidase_sf"/>
</dbReference>
<keyword evidence="2 15" id="KW-0575">Peroxidase</keyword>
<evidence type="ECO:0000256" key="2">
    <source>
        <dbReference type="ARBA" id="ARBA00022559"/>
    </source>
</evidence>
<dbReference type="EMBL" id="KZ454165">
    <property type="protein sequence ID" value="PKA46394.1"/>
    <property type="molecule type" value="Genomic_DNA"/>
</dbReference>
<dbReference type="PRINTS" id="PR00461">
    <property type="entry name" value="PLPEROXIDASE"/>
</dbReference>
<dbReference type="GO" id="GO:0046872">
    <property type="term" value="F:metal ion binding"/>
    <property type="evidence" value="ECO:0007669"/>
    <property type="project" value="UniProtKB-KW"/>
</dbReference>
<keyword evidence="16" id="KW-1185">Reference proteome</keyword>
<evidence type="ECO:0000256" key="10">
    <source>
        <dbReference type="ARBA" id="ARBA00023324"/>
    </source>
</evidence>
<accession>A0A2H9ZSY0</accession>
<keyword evidence="7 11" id="KW-0408">Iron</keyword>
<evidence type="ECO:0000256" key="4">
    <source>
        <dbReference type="ARBA" id="ARBA00022723"/>
    </source>
</evidence>
<comment type="similarity">
    <text evidence="13">Belongs to the peroxidase family.</text>
</comment>
<comment type="cofactor">
    <cofactor evidence="11">
        <name>heme b</name>
        <dbReference type="ChEBI" id="CHEBI:60344"/>
    </cofactor>
    <text evidence="11">Binds 1 heme b (iron(II)-protoporphyrin IX) group per subunit.</text>
</comment>
<dbReference type="PANTHER" id="PTHR31517">
    <property type="match status" value="1"/>
</dbReference>
<evidence type="ECO:0000256" key="6">
    <source>
        <dbReference type="ARBA" id="ARBA00023002"/>
    </source>
</evidence>
<dbReference type="GO" id="GO:0140825">
    <property type="term" value="F:lactoperoxidase activity"/>
    <property type="evidence" value="ECO:0007669"/>
    <property type="project" value="UniProtKB-EC"/>
</dbReference>
<evidence type="ECO:0000313" key="15">
    <source>
        <dbReference type="EMBL" id="PKA46394.1"/>
    </source>
</evidence>
<keyword evidence="4 11" id="KW-0479">Metal-binding</keyword>
<dbReference type="AlphaFoldDB" id="A0A2H9ZSY0"/>
<feature type="binding site" description="axial binding residue" evidence="11">
    <location>
        <position position="20"/>
    </location>
    <ligand>
        <name>heme b</name>
        <dbReference type="ChEBI" id="CHEBI:60344"/>
    </ligand>
    <ligandPart>
        <name>Fe</name>
        <dbReference type="ChEBI" id="CHEBI:18248"/>
    </ligandPart>
</feature>
<keyword evidence="3" id="KW-0349">Heme</keyword>
<evidence type="ECO:0000256" key="11">
    <source>
        <dbReference type="PIRSR" id="PIRSR600823-3"/>
    </source>
</evidence>
<evidence type="ECO:0000256" key="3">
    <source>
        <dbReference type="ARBA" id="ARBA00022617"/>
    </source>
</evidence>
<dbReference type="EC" id="1.11.1.7" evidence="15"/>
<dbReference type="FunFam" id="1.10.420.10:FF:000001">
    <property type="entry name" value="Peroxidase"/>
    <property type="match status" value="1"/>
</dbReference>
<dbReference type="InterPro" id="IPR002016">
    <property type="entry name" value="Haem_peroxidase"/>
</dbReference>
<dbReference type="OrthoDB" id="2113341at2759"/>
<dbReference type="PROSITE" id="PS50873">
    <property type="entry name" value="PEROXIDASE_4"/>
    <property type="match status" value="1"/>
</dbReference>
<keyword evidence="8 12" id="KW-1015">Disulfide bond</keyword>
<evidence type="ECO:0000256" key="13">
    <source>
        <dbReference type="RuleBase" id="RU004241"/>
    </source>
</evidence>
<organism evidence="15 16">
    <name type="scientific">Apostasia shenzhenica</name>
    <dbReference type="NCBI Taxonomy" id="1088818"/>
    <lineage>
        <taxon>Eukaryota</taxon>
        <taxon>Viridiplantae</taxon>
        <taxon>Streptophyta</taxon>
        <taxon>Embryophyta</taxon>
        <taxon>Tracheophyta</taxon>
        <taxon>Spermatophyta</taxon>
        <taxon>Magnoliopsida</taxon>
        <taxon>Liliopsida</taxon>
        <taxon>Asparagales</taxon>
        <taxon>Orchidaceae</taxon>
        <taxon>Apostasioideae</taxon>
        <taxon>Apostasia</taxon>
    </lineage>
</organism>
<feature type="binding site" evidence="11">
    <location>
        <position position="73"/>
    </location>
    <ligand>
        <name>Ca(2+)</name>
        <dbReference type="ChEBI" id="CHEBI:29108"/>
        <label>2</label>
    </ligand>
</feature>
<dbReference type="Proteomes" id="UP000236161">
    <property type="component" value="Unassembled WGS sequence"/>
</dbReference>
<dbReference type="SUPFAM" id="SSF48113">
    <property type="entry name" value="Heme-dependent peroxidases"/>
    <property type="match status" value="1"/>
</dbReference>
<sequence>MIHVNSTFSVSNSFISSGAHTIGIAQCQFFSNRLHNFTGRGDQDPALDDHYAENLKKFKCKSPQDQTSIAEMDPGSFRTFDLGYYKLLLKRRGIFQSDAALTTTYETKAKILHLVYSPLEVFFNEFGRSMEKMGRVEVKTGDEGEIRKHCAAVNGYYY</sequence>
<dbReference type="GO" id="GO:0006979">
    <property type="term" value="P:response to oxidative stress"/>
    <property type="evidence" value="ECO:0007669"/>
    <property type="project" value="InterPro"/>
</dbReference>
<dbReference type="Gene3D" id="1.10.420.10">
    <property type="entry name" value="Peroxidase, domain 2"/>
    <property type="match status" value="1"/>
</dbReference>
<feature type="binding site" evidence="11">
    <location>
        <position position="21"/>
    </location>
    <ligand>
        <name>Ca(2+)</name>
        <dbReference type="ChEBI" id="CHEBI:29108"/>
        <label>2</label>
    </ligand>
</feature>
<evidence type="ECO:0000256" key="8">
    <source>
        <dbReference type="ARBA" id="ARBA00023157"/>
    </source>
</evidence>
<keyword evidence="5 11" id="KW-0106">Calcium</keyword>
<comment type="catalytic activity">
    <reaction evidence="1">
        <text>2 a phenolic donor + H2O2 = 2 a phenolic radical donor + 2 H2O</text>
        <dbReference type="Rhea" id="RHEA:56136"/>
        <dbReference type="ChEBI" id="CHEBI:15377"/>
        <dbReference type="ChEBI" id="CHEBI:16240"/>
        <dbReference type="ChEBI" id="CHEBI:139520"/>
        <dbReference type="ChEBI" id="CHEBI:139521"/>
        <dbReference type="EC" id="1.11.1.7"/>
    </reaction>
</comment>
<feature type="domain" description="Plant heme peroxidase family profile" evidence="14">
    <location>
        <begin position="1"/>
        <end position="154"/>
    </location>
</feature>
<dbReference type="GO" id="GO:0042744">
    <property type="term" value="P:hydrogen peroxide catabolic process"/>
    <property type="evidence" value="ECO:0007669"/>
    <property type="project" value="UniProtKB-KW"/>
</dbReference>
<evidence type="ECO:0000313" key="16">
    <source>
        <dbReference type="Proteomes" id="UP000236161"/>
    </source>
</evidence>
<dbReference type="PANTHER" id="PTHR31517:SF84">
    <property type="entry name" value="PEROXIDASE"/>
    <property type="match status" value="1"/>
</dbReference>
<feature type="disulfide bond" evidence="12">
    <location>
        <begin position="27"/>
        <end position="60"/>
    </location>
</feature>
<keyword evidence="10" id="KW-0376">Hydrogen peroxide</keyword>
<feature type="binding site" evidence="11">
    <location>
        <position position="81"/>
    </location>
    <ligand>
        <name>Ca(2+)</name>
        <dbReference type="ChEBI" id="CHEBI:29108"/>
        <label>2</label>
    </ligand>
</feature>
<reference evidence="15 16" key="1">
    <citation type="journal article" date="2017" name="Nature">
        <title>The Apostasia genome and the evolution of orchids.</title>
        <authorList>
            <person name="Zhang G.Q."/>
            <person name="Liu K.W."/>
            <person name="Li Z."/>
            <person name="Lohaus R."/>
            <person name="Hsiao Y.Y."/>
            <person name="Niu S.C."/>
            <person name="Wang J.Y."/>
            <person name="Lin Y.C."/>
            <person name="Xu Q."/>
            <person name="Chen L.J."/>
            <person name="Yoshida K."/>
            <person name="Fujiwara S."/>
            <person name="Wang Z.W."/>
            <person name="Zhang Y.Q."/>
            <person name="Mitsuda N."/>
            <person name="Wang M."/>
            <person name="Liu G.H."/>
            <person name="Pecoraro L."/>
            <person name="Huang H.X."/>
            <person name="Xiao X.J."/>
            <person name="Lin M."/>
            <person name="Wu X.Y."/>
            <person name="Wu W.L."/>
            <person name="Chen Y.Y."/>
            <person name="Chang S.B."/>
            <person name="Sakamoto S."/>
            <person name="Ohme-Takagi M."/>
            <person name="Yagi M."/>
            <person name="Zeng S.J."/>
            <person name="Shen C.Y."/>
            <person name="Yeh C.M."/>
            <person name="Luo Y.B."/>
            <person name="Tsai W.C."/>
            <person name="Van de Peer Y."/>
            <person name="Liu Z.J."/>
        </authorList>
    </citation>
    <scope>NUCLEOTIDE SEQUENCE [LARGE SCALE GENOMIC DNA]</scope>
    <source>
        <strain evidence="16">cv. Shenzhen</strain>
        <tissue evidence="15">Stem</tissue>
    </source>
</reference>
<gene>
    <name evidence="15" type="primary">PER3</name>
    <name evidence="15" type="ORF">AXF42_Ash020285</name>
</gene>
<name>A0A2H9ZSY0_9ASPA</name>
<dbReference type="FunFam" id="1.10.520.10:FF:000019">
    <property type="entry name" value="Peroxidase"/>
    <property type="match status" value="1"/>
</dbReference>
<dbReference type="Pfam" id="PF00141">
    <property type="entry name" value="peroxidase"/>
    <property type="match status" value="1"/>
</dbReference>
<dbReference type="Gene3D" id="1.10.520.10">
    <property type="match status" value="1"/>
</dbReference>
<keyword evidence="6 15" id="KW-0560">Oxidoreductase</keyword>
<evidence type="ECO:0000256" key="5">
    <source>
        <dbReference type="ARBA" id="ARBA00022837"/>
    </source>
</evidence>
<dbReference type="GO" id="GO:0020037">
    <property type="term" value="F:heme binding"/>
    <property type="evidence" value="ECO:0007669"/>
    <property type="project" value="InterPro"/>
</dbReference>
<evidence type="ECO:0000259" key="14">
    <source>
        <dbReference type="PROSITE" id="PS50873"/>
    </source>
</evidence>
<keyword evidence="9" id="KW-0873">Pyrrolidone carboxylic acid</keyword>
<evidence type="ECO:0000256" key="12">
    <source>
        <dbReference type="PIRSR" id="PIRSR600823-5"/>
    </source>
</evidence>
<comment type="cofactor">
    <cofactor evidence="11">
        <name>Ca(2+)</name>
        <dbReference type="ChEBI" id="CHEBI:29108"/>
    </cofactor>
    <text evidence="11">Binds 2 calcium ions per subunit.</text>
</comment>
<evidence type="ECO:0000256" key="1">
    <source>
        <dbReference type="ARBA" id="ARBA00000189"/>
    </source>
</evidence>
<protein>
    <submittedName>
        <fullName evidence="15">Peroxidase 3</fullName>
        <ecNumber evidence="15">1.11.1.7</ecNumber>
    </submittedName>
</protein>
<dbReference type="InterPro" id="IPR000823">
    <property type="entry name" value="Peroxidase_pln"/>
</dbReference>
<evidence type="ECO:0000256" key="9">
    <source>
        <dbReference type="ARBA" id="ARBA00023283"/>
    </source>
</evidence>
<evidence type="ECO:0000256" key="7">
    <source>
        <dbReference type="ARBA" id="ARBA00023004"/>
    </source>
</evidence>
<proteinExistence type="inferred from homology"/>